<evidence type="ECO:0000313" key="1">
    <source>
        <dbReference type="EMBL" id="XDI37853.1"/>
    </source>
</evidence>
<sequence length="100" mass="11821">MDKFYDQHLNNDELEEFLDEVEETIEGLERMNALNYLSPLQKSAYEEVSKVELDKINGYVEPNVPSFEICAKRLKVSESKFKDLIYEVQEELEKLLRKTT</sequence>
<dbReference type="EMBL" id="CP162551">
    <property type="protein sequence ID" value="XDI37853.1"/>
    <property type="molecule type" value="Genomic_DNA"/>
</dbReference>
<organism evidence="1">
    <name type="scientific">Alkalihalophilus sp. As8PL</name>
    <dbReference type="NCBI Taxonomy" id="3237103"/>
    <lineage>
        <taxon>Bacteria</taxon>
        <taxon>Bacillati</taxon>
        <taxon>Bacillota</taxon>
        <taxon>Bacilli</taxon>
        <taxon>Bacillales</taxon>
        <taxon>Bacillaceae</taxon>
        <taxon>Alkalihalophilus</taxon>
    </lineage>
</organism>
<name>A0AB39BW71_9BACI</name>
<protein>
    <submittedName>
        <fullName evidence="1">Uncharacterized protein</fullName>
    </submittedName>
</protein>
<gene>
    <name evidence="1" type="ORF">AB3N04_05925</name>
</gene>
<accession>A0AB39BW71</accession>
<proteinExistence type="predicted"/>
<reference evidence="1" key="1">
    <citation type="submission" date="2024-07" db="EMBL/GenBank/DDBJ databases">
        <title>Identification and characteristics of an arsenic-resistant bacterial isolate, which belongs to a novel species.</title>
        <authorList>
            <person name="Juszczyk A."/>
            <person name="Kowalczyk A."/>
            <person name="Was K."/>
            <person name="Kosowicz W."/>
            <person name="Budzyn A."/>
            <person name="Latowski D."/>
        </authorList>
    </citation>
    <scope>NUCLEOTIDE SEQUENCE</scope>
    <source>
        <strain evidence="1">As8PL</strain>
    </source>
</reference>
<dbReference type="AlphaFoldDB" id="A0AB39BW71"/>
<dbReference type="RefSeq" id="WP_368505181.1">
    <property type="nucleotide sequence ID" value="NZ_CP162551.1"/>
</dbReference>